<name>A0A5X8Y1V0_SALNE</name>
<sequence length="70" mass="7958">MNLKAESYSFSHSLFFFSVTSSVLCFKSINLIFYDGNMLQNITMRASEVPPDTINSLIIMLEGDIFCDYS</sequence>
<reference evidence="2" key="1">
    <citation type="submission" date="2019-01" db="EMBL/GenBank/DDBJ databases">
        <authorList>
            <person name="Ashton P.M."/>
            <person name="Dallman T."/>
            <person name="Nair S."/>
            <person name="De Pinna E."/>
            <person name="Peters T."/>
            <person name="Grant K."/>
        </authorList>
    </citation>
    <scope>NUCLEOTIDE SEQUENCE</scope>
    <source>
        <strain evidence="2">500372</strain>
    </source>
</reference>
<dbReference type="AlphaFoldDB" id="A0A5X8Y1V0"/>
<protein>
    <submittedName>
        <fullName evidence="2">Uncharacterized protein</fullName>
    </submittedName>
</protein>
<evidence type="ECO:0000313" key="2">
    <source>
        <dbReference type="EMBL" id="ECB1916253.1"/>
    </source>
</evidence>
<feature type="transmembrane region" description="Helical" evidence="1">
    <location>
        <begin position="12"/>
        <end position="34"/>
    </location>
</feature>
<keyword evidence="1" id="KW-0812">Transmembrane</keyword>
<accession>A0A5X8Y1V0</accession>
<gene>
    <name evidence="2" type="ORF">EVG73_28730</name>
</gene>
<keyword evidence="1" id="KW-0472">Membrane</keyword>
<keyword evidence="1" id="KW-1133">Transmembrane helix</keyword>
<proteinExistence type="predicted"/>
<evidence type="ECO:0000256" key="1">
    <source>
        <dbReference type="SAM" id="Phobius"/>
    </source>
</evidence>
<organism evidence="2">
    <name type="scientific">Salmonella newport</name>
    <dbReference type="NCBI Taxonomy" id="108619"/>
    <lineage>
        <taxon>Bacteria</taxon>
        <taxon>Pseudomonadati</taxon>
        <taxon>Pseudomonadota</taxon>
        <taxon>Gammaproteobacteria</taxon>
        <taxon>Enterobacterales</taxon>
        <taxon>Enterobacteriaceae</taxon>
        <taxon>Salmonella</taxon>
    </lineage>
</organism>
<comment type="caution">
    <text evidence="2">The sequence shown here is derived from an EMBL/GenBank/DDBJ whole genome shotgun (WGS) entry which is preliminary data.</text>
</comment>
<dbReference type="EMBL" id="AAHWTY010000247">
    <property type="protein sequence ID" value="ECB1916253.1"/>
    <property type="molecule type" value="Genomic_DNA"/>
</dbReference>